<feature type="compositionally biased region" description="Polar residues" evidence="1">
    <location>
        <begin position="321"/>
        <end position="340"/>
    </location>
</feature>
<dbReference type="AlphaFoldDB" id="A0A1Q9ESE6"/>
<evidence type="ECO:0000313" key="3">
    <source>
        <dbReference type="EMBL" id="OLQ10318.1"/>
    </source>
</evidence>
<proteinExistence type="predicted"/>
<dbReference type="EMBL" id="LSRX01000081">
    <property type="protein sequence ID" value="OLQ10318.1"/>
    <property type="molecule type" value="Genomic_DNA"/>
</dbReference>
<dbReference type="Proteomes" id="UP000186817">
    <property type="component" value="Unassembled WGS sequence"/>
</dbReference>
<feature type="region of interest" description="Disordered" evidence="1">
    <location>
        <begin position="250"/>
        <end position="287"/>
    </location>
</feature>
<keyword evidence="2" id="KW-0472">Membrane</keyword>
<keyword evidence="2" id="KW-0812">Transmembrane</keyword>
<sequence>MPLVSALWQPSEAQETLSATEGAGKESAEQLCLFVSARSWLLAQSWWRLRTAARARRTRMLWAFWGLSAWILYAASGEEAEGRSLQMVVPNCRPGYRDVSDGQAYPWSCAFHCPGGAFATATCQCACLNDEQIERYEEQGIEIQSGNVSGQAERPITEILVPQPPDPTLAPSDPVQEMPEGNLEPRERLTPPSSFLAPGSPTLSKTGDSEEAGDGTVGTIFAVIGGVVFVGASLVMVGTAFRHACFRAMDPSQSPKPKAPKAPKGPSPGVPRPRPLDPKIAPPASRPVAMWSLDEAMKPPNVADRWKLLKSQRVLPRDSRSTSAETPPRQSSVLEQSTEPIDNPDATPARFSKQLS</sequence>
<organism evidence="3 4">
    <name type="scientific">Symbiodinium microadriaticum</name>
    <name type="common">Dinoflagellate</name>
    <name type="synonym">Zooxanthella microadriatica</name>
    <dbReference type="NCBI Taxonomy" id="2951"/>
    <lineage>
        <taxon>Eukaryota</taxon>
        <taxon>Sar</taxon>
        <taxon>Alveolata</taxon>
        <taxon>Dinophyceae</taxon>
        <taxon>Suessiales</taxon>
        <taxon>Symbiodiniaceae</taxon>
        <taxon>Symbiodinium</taxon>
    </lineage>
</organism>
<keyword evidence="2" id="KW-1133">Transmembrane helix</keyword>
<reference evidence="3 4" key="1">
    <citation type="submission" date="2016-02" db="EMBL/GenBank/DDBJ databases">
        <title>Genome analysis of coral dinoflagellate symbionts highlights evolutionary adaptations to a symbiotic lifestyle.</title>
        <authorList>
            <person name="Aranda M."/>
            <person name="Li Y."/>
            <person name="Liew Y.J."/>
            <person name="Baumgarten S."/>
            <person name="Simakov O."/>
            <person name="Wilson M."/>
            <person name="Piel J."/>
            <person name="Ashoor H."/>
            <person name="Bougouffa S."/>
            <person name="Bajic V.B."/>
            <person name="Ryu T."/>
            <person name="Ravasi T."/>
            <person name="Bayer T."/>
            <person name="Micklem G."/>
            <person name="Kim H."/>
            <person name="Bhak J."/>
            <person name="Lajeunesse T.C."/>
            <person name="Voolstra C.R."/>
        </authorList>
    </citation>
    <scope>NUCLEOTIDE SEQUENCE [LARGE SCALE GENOMIC DNA]</scope>
    <source>
        <strain evidence="3 4">CCMP2467</strain>
    </source>
</reference>
<evidence type="ECO:0000256" key="2">
    <source>
        <dbReference type="SAM" id="Phobius"/>
    </source>
</evidence>
<feature type="region of interest" description="Disordered" evidence="1">
    <location>
        <begin position="161"/>
        <end position="212"/>
    </location>
</feature>
<feature type="compositionally biased region" description="Pro residues" evidence="1">
    <location>
        <begin position="263"/>
        <end position="273"/>
    </location>
</feature>
<comment type="caution">
    <text evidence="3">The sequence shown here is derived from an EMBL/GenBank/DDBJ whole genome shotgun (WGS) entry which is preliminary data.</text>
</comment>
<keyword evidence="4" id="KW-1185">Reference proteome</keyword>
<dbReference type="OrthoDB" id="437746at2759"/>
<evidence type="ECO:0000256" key="1">
    <source>
        <dbReference type="SAM" id="MobiDB-lite"/>
    </source>
</evidence>
<protein>
    <submittedName>
        <fullName evidence="3">Uncharacterized protein</fullName>
    </submittedName>
</protein>
<feature type="transmembrane region" description="Helical" evidence="2">
    <location>
        <begin position="220"/>
        <end position="241"/>
    </location>
</feature>
<accession>A0A1Q9ESE6</accession>
<feature type="region of interest" description="Disordered" evidence="1">
    <location>
        <begin position="308"/>
        <end position="356"/>
    </location>
</feature>
<evidence type="ECO:0000313" key="4">
    <source>
        <dbReference type="Proteomes" id="UP000186817"/>
    </source>
</evidence>
<gene>
    <name evidence="3" type="ORF">AK812_SmicGene5992</name>
</gene>
<name>A0A1Q9ESE6_SYMMI</name>